<reference evidence="8 9" key="1">
    <citation type="submission" date="2016-03" db="EMBL/GenBank/DDBJ databases">
        <title>EvidentialGene: Evidence-directed Construction of Genes on Genomes.</title>
        <authorList>
            <person name="Gilbert D.G."/>
            <person name="Choi J.-H."/>
            <person name="Mockaitis K."/>
            <person name="Colbourne J."/>
            <person name="Pfrender M."/>
        </authorList>
    </citation>
    <scope>NUCLEOTIDE SEQUENCE [LARGE SCALE GENOMIC DNA]</scope>
    <source>
        <strain evidence="8 9">Xinb3</strain>
        <tissue evidence="8">Complete organism</tissue>
    </source>
</reference>
<dbReference type="PANTHER" id="PTHR23113:SF252">
    <property type="entry name" value="RAS GUANYL-RELEASING PROTEIN 3"/>
    <property type="match status" value="1"/>
</dbReference>
<feature type="compositionally biased region" description="Polar residues" evidence="5">
    <location>
        <begin position="167"/>
        <end position="189"/>
    </location>
</feature>
<evidence type="ECO:0000259" key="6">
    <source>
        <dbReference type="PROSITE" id="PS50009"/>
    </source>
</evidence>
<feature type="region of interest" description="Disordered" evidence="5">
    <location>
        <begin position="1042"/>
        <end position="1068"/>
    </location>
</feature>
<feature type="region of interest" description="Disordered" evidence="5">
    <location>
        <begin position="647"/>
        <end position="685"/>
    </location>
</feature>
<dbReference type="InterPro" id="IPR036964">
    <property type="entry name" value="RASGEF_cat_dom_sf"/>
</dbReference>
<name>A0A164T757_9CRUS</name>
<evidence type="ECO:0000256" key="4">
    <source>
        <dbReference type="PROSITE-ProRule" id="PRU00168"/>
    </source>
</evidence>
<feature type="region of interest" description="Disordered" evidence="5">
    <location>
        <begin position="167"/>
        <end position="191"/>
    </location>
</feature>
<dbReference type="PANTHER" id="PTHR23113">
    <property type="entry name" value="GUANINE NUCLEOTIDE EXCHANGE FACTOR"/>
    <property type="match status" value="1"/>
</dbReference>
<dbReference type="GO" id="GO:0005886">
    <property type="term" value="C:plasma membrane"/>
    <property type="evidence" value="ECO:0007669"/>
    <property type="project" value="TreeGrafter"/>
</dbReference>
<dbReference type="SMART" id="SM00109">
    <property type="entry name" value="C1"/>
    <property type="match status" value="1"/>
</dbReference>
<dbReference type="Pfam" id="PF00617">
    <property type="entry name" value="RasGEF"/>
    <property type="match status" value="1"/>
</dbReference>
<dbReference type="AlphaFoldDB" id="A0A164T757"/>
<dbReference type="CDD" id="cd00155">
    <property type="entry name" value="RasGEF"/>
    <property type="match status" value="1"/>
</dbReference>
<dbReference type="InterPro" id="IPR023578">
    <property type="entry name" value="Ras_GEF_dom_sf"/>
</dbReference>
<feature type="region of interest" description="Disordered" evidence="5">
    <location>
        <begin position="771"/>
        <end position="804"/>
    </location>
</feature>
<keyword evidence="1 4" id="KW-0344">Guanine-nucleotide releasing factor</keyword>
<keyword evidence="3" id="KW-0862">Zinc</keyword>
<dbReference type="PROSITE" id="PS00479">
    <property type="entry name" value="ZF_DAG_PE_1"/>
    <property type="match status" value="1"/>
</dbReference>
<dbReference type="Gene3D" id="3.30.60.20">
    <property type="match status" value="1"/>
</dbReference>
<accession>A0A164T757</accession>
<dbReference type="InterPro" id="IPR002219">
    <property type="entry name" value="PKC_DAG/PE"/>
</dbReference>
<dbReference type="InterPro" id="IPR008937">
    <property type="entry name" value="Ras-like_GEF"/>
</dbReference>
<feature type="region of interest" description="Disordered" evidence="5">
    <location>
        <begin position="718"/>
        <end position="737"/>
    </location>
</feature>
<comment type="caution">
    <text evidence="8">The sequence shown here is derived from an EMBL/GenBank/DDBJ whole genome shotgun (WGS) entry which is preliminary data.</text>
</comment>
<evidence type="ECO:0000313" key="9">
    <source>
        <dbReference type="Proteomes" id="UP000076858"/>
    </source>
</evidence>
<feature type="compositionally biased region" description="Low complexity" evidence="5">
    <location>
        <begin position="1049"/>
        <end position="1068"/>
    </location>
</feature>
<dbReference type="PROSITE" id="PS50009">
    <property type="entry name" value="RASGEF_CAT"/>
    <property type="match status" value="1"/>
</dbReference>
<keyword evidence="2" id="KW-0479">Metal-binding</keyword>
<dbReference type="Pfam" id="PF00130">
    <property type="entry name" value="C1_1"/>
    <property type="match status" value="1"/>
</dbReference>
<proteinExistence type="predicted"/>
<dbReference type="CDD" id="cd20808">
    <property type="entry name" value="C1_RASGRP"/>
    <property type="match status" value="1"/>
</dbReference>
<dbReference type="SUPFAM" id="SSF48366">
    <property type="entry name" value="Ras GEF"/>
    <property type="match status" value="1"/>
</dbReference>
<protein>
    <submittedName>
        <fullName evidence="8">Putative RAS guanyl-releasing protein 4</fullName>
    </submittedName>
</protein>
<keyword evidence="9" id="KW-1185">Reference proteome</keyword>
<evidence type="ECO:0000313" key="8">
    <source>
        <dbReference type="EMBL" id="KZS10241.1"/>
    </source>
</evidence>
<feature type="compositionally biased region" description="Polar residues" evidence="5">
    <location>
        <begin position="670"/>
        <end position="685"/>
    </location>
</feature>
<organism evidence="8 9">
    <name type="scientific">Daphnia magna</name>
    <dbReference type="NCBI Taxonomy" id="35525"/>
    <lineage>
        <taxon>Eukaryota</taxon>
        <taxon>Metazoa</taxon>
        <taxon>Ecdysozoa</taxon>
        <taxon>Arthropoda</taxon>
        <taxon>Crustacea</taxon>
        <taxon>Branchiopoda</taxon>
        <taxon>Diplostraca</taxon>
        <taxon>Cladocera</taxon>
        <taxon>Anomopoda</taxon>
        <taxon>Daphniidae</taxon>
        <taxon>Daphnia</taxon>
    </lineage>
</organism>
<evidence type="ECO:0000256" key="2">
    <source>
        <dbReference type="ARBA" id="ARBA00022723"/>
    </source>
</evidence>
<feature type="region of interest" description="Disordered" evidence="5">
    <location>
        <begin position="1000"/>
        <end position="1025"/>
    </location>
</feature>
<evidence type="ECO:0000256" key="3">
    <source>
        <dbReference type="ARBA" id="ARBA00022833"/>
    </source>
</evidence>
<dbReference type="STRING" id="35525.A0A164T757"/>
<dbReference type="GO" id="GO:0005085">
    <property type="term" value="F:guanyl-nucleotide exchange factor activity"/>
    <property type="evidence" value="ECO:0007669"/>
    <property type="project" value="UniProtKB-KW"/>
</dbReference>
<dbReference type="Gene3D" id="1.20.870.10">
    <property type="entry name" value="Son of sevenless (SoS) protein Chain: S domain 1"/>
    <property type="match status" value="2"/>
</dbReference>
<dbReference type="Proteomes" id="UP000076858">
    <property type="component" value="Unassembled WGS sequence"/>
</dbReference>
<dbReference type="SUPFAM" id="SSF57889">
    <property type="entry name" value="Cysteine-rich domain"/>
    <property type="match status" value="1"/>
</dbReference>
<feature type="domain" description="Ras-GEF" evidence="6">
    <location>
        <begin position="382"/>
        <end position="650"/>
    </location>
</feature>
<feature type="domain" description="Phorbol-ester/DAG-type" evidence="7">
    <location>
        <begin position="808"/>
        <end position="858"/>
    </location>
</feature>
<dbReference type="PROSITE" id="PS50081">
    <property type="entry name" value="ZF_DAG_PE_2"/>
    <property type="match status" value="1"/>
</dbReference>
<dbReference type="OrthoDB" id="74314at2759"/>
<dbReference type="Gene3D" id="1.10.840.10">
    <property type="entry name" value="Ras guanine-nucleotide exchange factors catalytic domain"/>
    <property type="match status" value="1"/>
</dbReference>
<sequence length="1068" mass="117250">MVVGIGVPPIGMSPHLLEDAMENQSSYASSLVTECNTSKMSSGVTVSSTPSTENSSSGLAGVGGSSGILVDAEDRSSTSPSLPSLFGLSLRIRSASLPSLIELCITCFVDDDGGVLESAANYPNIFFLMHKWFTTSESLANDLWRLFESGKPSYHADYQSLLATVQQSARTDANGSQETGPSSRPSSVILSRKQDDYNGNLGLRSPSLMRAANGRSNSVLIPRPACIGADDDNYFSYHYSKLSAMAADGVDMSNQLSDKSSSSEKNQMDIPRSSDQCSALSQCKHDQQALCQIYKFRRSVCYAVRFWIRQFPVHFDLDAKLSSLVKDWQRWLTTDDRFHCAELAPLIDLGCLPSYDWIRNISVRDPSVKHCRKVSLVFNHLEPSELAKHLTYLEHRIMRRISFQDYKQYAVTGSLSDNPRLERSVNLFNGLTQWVQCMVLSRSTPQQRAEVVVKLIDVTKKLKELRNFNSLMAVVGGLSHSSLARLSRTSSRVPADSQRSLAELTEFLSSSSNFSNYRRALQECKGFKIPILHDCYDEMSLMERKIIIHSFIYSFYFFQSSLFVTRFGRGVHMKDLISLHVALSDSLEGGLINFRKMAQLSLIFQELQELQNATPPTGANVDLVNTLRVSLELAYTEDEIYELSLAREPRDSLSPQSSPTRPSLLGDWPTTGQANPTQTSLTPNTAVNLVPHDASRSSSLSSPHTISLSLSLPAESLPQRLSSTGSDNEQDGLGGGLGAAERKKTLEERMNEMVDAVFGQPKHELLKLIQRSPPSGNPIASCVGTTEEPPQQQQHQPNGMTDVDRQSRHDFQETNSFRPCTCAHCNGLLWGPLRQGYKCKECGLTAHKMCKDVMTVTCRPKSLITSPFTDAFQSGSGRTRFRRRKKLNSHSDVDNLESGLLAMDCSCDLSCQSPCSRLSSMSMLHHQQGSCDTSEFRHQGDKSALLSGALATAGAGGESSSALTSRSQLFRSPKRRSLIATNNPAAAAIAAATSPMPIRQRKSSLSFTSPCRSFPGTNPSVEVQPSLTLRSSLSASPRRKISDTLHFLGSPSSSSPTSSSCPCHGHHS</sequence>
<dbReference type="InterPro" id="IPR046349">
    <property type="entry name" value="C1-like_sf"/>
</dbReference>
<evidence type="ECO:0000256" key="1">
    <source>
        <dbReference type="ARBA" id="ARBA00022658"/>
    </source>
</evidence>
<feature type="compositionally biased region" description="Polar residues" evidence="5">
    <location>
        <begin position="1003"/>
        <end position="1025"/>
    </location>
</feature>
<dbReference type="InterPro" id="IPR001895">
    <property type="entry name" value="RASGEF_cat_dom"/>
</dbReference>
<gene>
    <name evidence="8" type="ORF">APZ42_025347</name>
</gene>
<dbReference type="GO" id="GO:0046872">
    <property type="term" value="F:metal ion binding"/>
    <property type="evidence" value="ECO:0007669"/>
    <property type="project" value="UniProtKB-KW"/>
</dbReference>
<evidence type="ECO:0000256" key="5">
    <source>
        <dbReference type="SAM" id="MobiDB-lite"/>
    </source>
</evidence>
<dbReference type="SMART" id="SM00147">
    <property type="entry name" value="RasGEF"/>
    <property type="match status" value="1"/>
</dbReference>
<evidence type="ECO:0000259" key="7">
    <source>
        <dbReference type="PROSITE" id="PS50081"/>
    </source>
</evidence>
<dbReference type="EMBL" id="LRGB01001867">
    <property type="protein sequence ID" value="KZS10241.1"/>
    <property type="molecule type" value="Genomic_DNA"/>
</dbReference>
<dbReference type="GO" id="GO:0007265">
    <property type="term" value="P:Ras protein signal transduction"/>
    <property type="evidence" value="ECO:0007669"/>
    <property type="project" value="TreeGrafter"/>
</dbReference>